<keyword evidence="8" id="KW-0472">Membrane</keyword>
<dbReference type="SMART" id="SM00220">
    <property type="entry name" value="S_TKc"/>
    <property type="match status" value="1"/>
</dbReference>
<feature type="domain" description="Protein kinase" evidence="9">
    <location>
        <begin position="369"/>
        <end position="686"/>
    </location>
</feature>
<evidence type="ECO:0000256" key="8">
    <source>
        <dbReference type="SAM" id="Phobius"/>
    </source>
</evidence>
<dbReference type="InterPro" id="IPR008271">
    <property type="entry name" value="Ser/Thr_kinase_AS"/>
</dbReference>
<keyword evidence="11" id="KW-1185">Reference proteome</keyword>
<dbReference type="PROSITE" id="PS50011">
    <property type="entry name" value="PROTEIN_KINASE_DOM"/>
    <property type="match status" value="1"/>
</dbReference>
<keyword evidence="4" id="KW-0418">Kinase</keyword>
<keyword evidence="1" id="KW-0723">Serine/threonine-protein kinase</keyword>
<sequence>MASVVSSAAELATAIQDASVTIIQVNGTITLGGDAWRPGLITLGKDRHVLLTSVGADVAAIDCAGAYDALCVEGELTLRNLLLRGIAPRSAARINTRAQFQLEHCNLWPSFVVMPGAQMHYADVIVYGTSELSWRQCAVFQDAMTNDLRKDNKAASVVRIGTTGLSINTSSPDVDHITDLATGLPVGEASRSMANYTFYCMPSADGTATASAPASGASAQPQAQLSRGLELWQAVAVALGVMLAALAALAVLATAVHMRRRRRPRVSDSKDPEAAILTAPDASQHSSFSYGRAEEDALGDPSRPGPPAARSSSARLSLSAYPGLGPGSGLALEQQAAALAAAEGGAQLTSMMSLPDILRARSASQVGSLVLGACLGRGSYGKVYKGKWNGVTVAVKVVEHAALPGGTMELRESVMGQSIVHPNISATYKIRTMCLATNEGATLTPPTLAPPPGASGEEPCCGGGNPKACADGEFPADKADPCDGVPDCRMETWMLLEYCDRGNLDRAISSGLFRRRNGWPDLDGMLRCLIDIAAGMDYLHSLGVIHGDLKGANCLLKSTACDPRGFTVKLCDLGLSHLLTNSTHVVTQTYGTIAFQPVELLRDGKLSKAVDVYSFAMVTWELYTGERLYAGSIPSQIFFKALMGFRPSVPPDMHVGLRTLMEECWHANPERRPPFKTILTQLRALLEIASDKLDRRRSLDEACEEARQQRR</sequence>
<evidence type="ECO:0000313" key="11">
    <source>
        <dbReference type="Proteomes" id="UP001445335"/>
    </source>
</evidence>
<keyword evidence="8" id="KW-0812">Transmembrane</keyword>
<dbReference type="EMBL" id="JALJOU010000019">
    <property type="protein sequence ID" value="KAK9838332.1"/>
    <property type="molecule type" value="Genomic_DNA"/>
</dbReference>
<dbReference type="InterPro" id="IPR017441">
    <property type="entry name" value="Protein_kinase_ATP_BS"/>
</dbReference>
<name>A0AAW1RWY1_9CHLO</name>
<dbReference type="PANTHER" id="PTHR44329:SF214">
    <property type="entry name" value="PROTEIN KINASE DOMAIN-CONTAINING PROTEIN"/>
    <property type="match status" value="1"/>
</dbReference>
<dbReference type="InterPro" id="IPR001245">
    <property type="entry name" value="Ser-Thr/Tyr_kinase_cat_dom"/>
</dbReference>
<feature type="region of interest" description="Disordered" evidence="7">
    <location>
        <begin position="260"/>
        <end position="313"/>
    </location>
</feature>
<evidence type="ECO:0000256" key="6">
    <source>
        <dbReference type="PROSITE-ProRule" id="PRU10141"/>
    </source>
</evidence>
<dbReference type="SUPFAM" id="SSF56112">
    <property type="entry name" value="Protein kinase-like (PK-like)"/>
    <property type="match status" value="1"/>
</dbReference>
<feature type="transmembrane region" description="Helical" evidence="8">
    <location>
        <begin position="231"/>
        <end position="256"/>
    </location>
</feature>
<reference evidence="10 11" key="1">
    <citation type="journal article" date="2024" name="Nat. Commun.">
        <title>Phylogenomics reveals the evolutionary origins of lichenization in chlorophyte algae.</title>
        <authorList>
            <person name="Puginier C."/>
            <person name="Libourel C."/>
            <person name="Otte J."/>
            <person name="Skaloud P."/>
            <person name="Haon M."/>
            <person name="Grisel S."/>
            <person name="Petersen M."/>
            <person name="Berrin J.G."/>
            <person name="Delaux P.M."/>
            <person name="Dal Grande F."/>
            <person name="Keller J."/>
        </authorList>
    </citation>
    <scope>NUCLEOTIDE SEQUENCE [LARGE SCALE GENOMIC DNA]</scope>
    <source>
        <strain evidence="10 11">SAG 245.80</strain>
    </source>
</reference>
<dbReference type="PROSITE" id="PS00107">
    <property type="entry name" value="PROTEIN_KINASE_ATP"/>
    <property type="match status" value="1"/>
</dbReference>
<dbReference type="Gene3D" id="3.30.200.20">
    <property type="entry name" value="Phosphorylase Kinase, domain 1"/>
    <property type="match status" value="1"/>
</dbReference>
<protein>
    <recommendedName>
        <fullName evidence="9">Protein kinase domain-containing protein</fullName>
    </recommendedName>
</protein>
<evidence type="ECO:0000259" key="9">
    <source>
        <dbReference type="PROSITE" id="PS50011"/>
    </source>
</evidence>
<organism evidence="10 11">
    <name type="scientific">Elliptochloris bilobata</name>
    <dbReference type="NCBI Taxonomy" id="381761"/>
    <lineage>
        <taxon>Eukaryota</taxon>
        <taxon>Viridiplantae</taxon>
        <taxon>Chlorophyta</taxon>
        <taxon>core chlorophytes</taxon>
        <taxon>Trebouxiophyceae</taxon>
        <taxon>Trebouxiophyceae incertae sedis</taxon>
        <taxon>Elliptochloris clade</taxon>
        <taxon>Elliptochloris</taxon>
    </lineage>
</organism>
<evidence type="ECO:0000313" key="10">
    <source>
        <dbReference type="EMBL" id="KAK9838332.1"/>
    </source>
</evidence>
<dbReference type="PROSITE" id="PS00108">
    <property type="entry name" value="PROTEIN_KINASE_ST"/>
    <property type="match status" value="1"/>
</dbReference>
<evidence type="ECO:0000256" key="1">
    <source>
        <dbReference type="ARBA" id="ARBA00022527"/>
    </source>
</evidence>
<accession>A0AAW1RWY1</accession>
<dbReference type="GO" id="GO:0004674">
    <property type="term" value="F:protein serine/threonine kinase activity"/>
    <property type="evidence" value="ECO:0007669"/>
    <property type="project" value="UniProtKB-KW"/>
</dbReference>
<dbReference type="InterPro" id="IPR011009">
    <property type="entry name" value="Kinase-like_dom_sf"/>
</dbReference>
<dbReference type="Gene3D" id="1.10.510.10">
    <property type="entry name" value="Transferase(Phosphotransferase) domain 1"/>
    <property type="match status" value="1"/>
</dbReference>
<keyword evidence="2" id="KW-0808">Transferase</keyword>
<evidence type="ECO:0000256" key="7">
    <source>
        <dbReference type="SAM" id="MobiDB-lite"/>
    </source>
</evidence>
<dbReference type="PRINTS" id="PR00109">
    <property type="entry name" value="TYRKINASE"/>
</dbReference>
<dbReference type="PANTHER" id="PTHR44329">
    <property type="entry name" value="SERINE/THREONINE-PROTEIN KINASE TNNI3K-RELATED"/>
    <property type="match status" value="1"/>
</dbReference>
<proteinExistence type="predicted"/>
<comment type="caution">
    <text evidence="10">The sequence shown here is derived from an EMBL/GenBank/DDBJ whole genome shotgun (WGS) entry which is preliminary data.</text>
</comment>
<dbReference type="Pfam" id="PF07714">
    <property type="entry name" value="PK_Tyr_Ser-Thr"/>
    <property type="match status" value="1"/>
</dbReference>
<gene>
    <name evidence="10" type="ORF">WJX81_005126</name>
</gene>
<dbReference type="Proteomes" id="UP001445335">
    <property type="component" value="Unassembled WGS sequence"/>
</dbReference>
<evidence type="ECO:0000256" key="4">
    <source>
        <dbReference type="ARBA" id="ARBA00022777"/>
    </source>
</evidence>
<evidence type="ECO:0000256" key="2">
    <source>
        <dbReference type="ARBA" id="ARBA00022679"/>
    </source>
</evidence>
<evidence type="ECO:0000256" key="5">
    <source>
        <dbReference type="ARBA" id="ARBA00022840"/>
    </source>
</evidence>
<dbReference type="GO" id="GO:0005524">
    <property type="term" value="F:ATP binding"/>
    <property type="evidence" value="ECO:0007669"/>
    <property type="project" value="UniProtKB-UniRule"/>
</dbReference>
<evidence type="ECO:0000256" key="3">
    <source>
        <dbReference type="ARBA" id="ARBA00022741"/>
    </source>
</evidence>
<dbReference type="InterPro" id="IPR051681">
    <property type="entry name" value="Ser/Thr_Kinases-Pseudokinases"/>
</dbReference>
<dbReference type="AlphaFoldDB" id="A0AAW1RWY1"/>
<feature type="binding site" evidence="6">
    <location>
        <position position="396"/>
    </location>
    <ligand>
        <name>ATP</name>
        <dbReference type="ChEBI" id="CHEBI:30616"/>
    </ligand>
</feature>
<keyword evidence="8" id="KW-1133">Transmembrane helix</keyword>
<keyword evidence="3 6" id="KW-0547">Nucleotide-binding</keyword>
<dbReference type="InterPro" id="IPR000719">
    <property type="entry name" value="Prot_kinase_dom"/>
</dbReference>
<keyword evidence="5 6" id="KW-0067">ATP-binding</keyword>